<feature type="compositionally biased region" description="Polar residues" evidence="1">
    <location>
        <begin position="24"/>
        <end position="50"/>
    </location>
</feature>
<proteinExistence type="predicted"/>
<dbReference type="AlphaFoldDB" id="A0AAU9JUE0"/>
<evidence type="ECO:0000313" key="2">
    <source>
        <dbReference type="EMBL" id="CAG9329225.1"/>
    </source>
</evidence>
<feature type="compositionally biased region" description="Basic and acidic residues" evidence="1">
    <location>
        <begin position="1"/>
        <end position="13"/>
    </location>
</feature>
<comment type="caution">
    <text evidence="2">The sequence shown here is derived from an EMBL/GenBank/DDBJ whole genome shotgun (WGS) entry which is preliminary data.</text>
</comment>
<organism evidence="2 3">
    <name type="scientific">Blepharisma stoltei</name>
    <dbReference type="NCBI Taxonomy" id="1481888"/>
    <lineage>
        <taxon>Eukaryota</taxon>
        <taxon>Sar</taxon>
        <taxon>Alveolata</taxon>
        <taxon>Ciliophora</taxon>
        <taxon>Postciliodesmatophora</taxon>
        <taxon>Heterotrichea</taxon>
        <taxon>Heterotrichida</taxon>
        <taxon>Blepharismidae</taxon>
        <taxon>Blepharisma</taxon>
    </lineage>
</organism>
<sequence>MGCTETREQKTAESKYIQTEEDSTNPSAFSSFASTPDNSRDTQSTADIQTSSSLFEEELITLKLEKKSLEDCILGLTEKSKLYEAKCQAMEQSFLLLAQEVEKLKALQVLSEKENKIQKEKIFELNETMKNRTDEYNELLTNAYNSSENDKKIIEGLKKKNQELEKNSKVSNWTMTKSLQNEIEQSNRPEKPRYCRGIKAGSYSVGSKEEFGNWKNGKWIEETSNHTNGNI</sequence>
<name>A0AAU9JUE0_9CILI</name>
<feature type="region of interest" description="Disordered" evidence="1">
    <location>
        <begin position="1"/>
        <end position="50"/>
    </location>
</feature>
<dbReference type="Proteomes" id="UP001162131">
    <property type="component" value="Unassembled WGS sequence"/>
</dbReference>
<gene>
    <name evidence="2" type="ORF">BSTOLATCC_MIC48051</name>
</gene>
<keyword evidence="3" id="KW-1185">Reference proteome</keyword>
<protein>
    <submittedName>
        <fullName evidence="2">Uncharacterized protein</fullName>
    </submittedName>
</protein>
<reference evidence="2" key="1">
    <citation type="submission" date="2021-09" db="EMBL/GenBank/DDBJ databases">
        <authorList>
            <consortium name="AG Swart"/>
            <person name="Singh M."/>
            <person name="Singh A."/>
            <person name="Seah K."/>
            <person name="Emmerich C."/>
        </authorList>
    </citation>
    <scope>NUCLEOTIDE SEQUENCE</scope>
    <source>
        <strain evidence="2">ATCC30299</strain>
    </source>
</reference>
<evidence type="ECO:0000313" key="3">
    <source>
        <dbReference type="Proteomes" id="UP001162131"/>
    </source>
</evidence>
<evidence type="ECO:0000256" key="1">
    <source>
        <dbReference type="SAM" id="MobiDB-lite"/>
    </source>
</evidence>
<dbReference type="EMBL" id="CAJZBQ010000047">
    <property type="protein sequence ID" value="CAG9329225.1"/>
    <property type="molecule type" value="Genomic_DNA"/>
</dbReference>
<accession>A0AAU9JUE0</accession>